<evidence type="ECO:0000256" key="2">
    <source>
        <dbReference type="SAM" id="MobiDB-lite"/>
    </source>
</evidence>
<dbReference type="GO" id="GO:0030246">
    <property type="term" value="F:carbohydrate binding"/>
    <property type="evidence" value="ECO:0007669"/>
    <property type="project" value="InterPro"/>
</dbReference>
<dbReference type="GO" id="GO:0005576">
    <property type="term" value="C:extracellular region"/>
    <property type="evidence" value="ECO:0007669"/>
    <property type="project" value="InterPro"/>
</dbReference>
<proteinExistence type="predicted"/>
<feature type="signal peptide" evidence="3">
    <location>
        <begin position="1"/>
        <end position="29"/>
    </location>
</feature>
<dbReference type="AlphaFoldDB" id="A0A175RMQ0"/>
<dbReference type="InterPro" id="IPR052750">
    <property type="entry name" value="GH18_Chitinase"/>
</dbReference>
<dbReference type="GO" id="GO:0004553">
    <property type="term" value="F:hydrolase activity, hydrolyzing O-glycosyl compounds"/>
    <property type="evidence" value="ECO:0007669"/>
    <property type="project" value="InterPro"/>
</dbReference>
<protein>
    <submittedName>
        <fullName evidence="5">Carbohydrate-binding protein</fullName>
    </submittedName>
</protein>
<keyword evidence="3" id="KW-0732">Signal</keyword>
<dbReference type="Gene3D" id="3.20.20.80">
    <property type="entry name" value="Glycosidases"/>
    <property type="match status" value="1"/>
</dbReference>
<evidence type="ECO:0000259" key="4">
    <source>
        <dbReference type="SMART" id="SM00495"/>
    </source>
</evidence>
<feature type="region of interest" description="Disordered" evidence="2">
    <location>
        <begin position="61"/>
        <end position="120"/>
    </location>
</feature>
<feature type="chain" id="PRO_5008042079" evidence="3">
    <location>
        <begin position="30"/>
        <end position="438"/>
    </location>
</feature>
<dbReference type="CDD" id="cd12215">
    <property type="entry name" value="ChiC_BD"/>
    <property type="match status" value="1"/>
</dbReference>
<dbReference type="RefSeq" id="WP_206556279.1">
    <property type="nucleotide sequence ID" value="NZ_LDQC01000061.1"/>
</dbReference>
<evidence type="ECO:0000313" key="6">
    <source>
        <dbReference type="Proteomes" id="UP000078252"/>
    </source>
</evidence>
<feature type="compositionally biased region" description="Polar residues" evidence="2">
    <location>
        <begin position="72"/>
        <end position="81"/>
    </location>
</feature>
<gene>
    <name evidence="5" type="ORF">NS184_11390</name>
</gene>
<name>A0A175RMQ0_9MICO</name>
<sequence length="438" mass="43408">MISRTRIGIVAVVAAALAGGAVATAPATAATPTCATAWSAGTAYTGGATVSENGTNYTANWWTQGDEPATHSGATGSGQPWTSTGACSGTSTGGGTGGGSGGGTGTGTGTGGGTGAGTGGSGGTASGLVFSPYKDVTVNLDWNTNVMNTAVTGTRIPVVGSSNSLVSTREPGLKAITLAFATGTCGSENWGGVAADAFASANIPKLDAAGVDYIVSTGGAAGSFTCSGTALQSFIARYATSHMIGVDFDIESGQSVADVQNLVNAAALAQSKYPGMRFSFTLATLAASDGSYGGLNSTGDAVVKAIKASSLTHYTVNLMTMDFGRATTANCVLSGSTCEMGQSAIQAVTNLEHTYGIALSKIEVTPMLGVNDAADEVFTLADVDTLTSYAKANGLAGVHVWSLDRDTPCSSSTAMATCSSVPSAPALAWTDRFLADLR</sequence>
<dbReference type="EMBL" id="LDQC01000061">
    <property type="protein sequence ID" value="KTR04653.1"/>
    <property type="molecule type" value="Genomic_DNA"/>
</dbReference>
<evidence type="ECO:0000256" key="1">
    <source>
        <dbReference type="ARBA" id="ARBA00022801"/>
    </source>
</evidence>
<dbReference type="InterPro" id="IPR017853">
    <property type="entry name" value="GH"/>
</dbReference>
<dbReference type="SUPFAM" id="SSF51445">
    <property type="entry name" value="(Trans)glycosidases"/>
    <property type="match status" value="1"/>
</dbReference>
<dbReference type="InterPro" id="IPR036573">
    <property type="entry name" value="CBM_sf_5/12"/>
</dbReference>
<reference evidence="5 6" key="1">
    <citation type="journal article" date="2016" name="Front. Microbiol.">
        <title>Genomic Resource of Rice Seed Associated Bacteria.</title>
        <authorList>
            <person name="Midha S."/>
            <person name="Bansal K."/>
            <person name="Sharma S."/>
            <person name="Kumar N."/>
            <person name="Patil P.P."/>
            <person name="Chaudhry V."/>
            <person name="Patil P.B."/>
        </authorList>
    </citation>
    <scope>NUCLEOTIDE SEQUENCE [LARGE SCALE GENOMIC DNA]</scope>
    <source>
        <strain evidence="5 6">NS184</strain>
    </source>
</reference>
<dbReference type="PATRIC" id="fig|33881.3.peg.2675"/>
<dbReference type="PANTHER" id="PTHR42976:SF1">
    <property type="entry name" value="GH18 DOMAIN-CONTAINING PROTEIN-RELATED"/>
    <property type="match status" value="1"/>
</dbReference>
<keyword evidence="1" id="KW-0378">Hydrolase</keyword>
<feature type="domain" description="Chitin-binding type-3" evidence="4">
    <location>
        <begin position="35"/>
        <end position="84"/>
    </location>
</feature>
<organism evidence="5 6">
    <name type="scientific">Curtobacterium luteum</name>
    <dbReference type="NCBI Taxonomy" id="33881"/>
    <lineage>
        <taxon>Bacteria</taxon>
        <taxon>Bacillati</taxon>
        <taxon>Actinomycetota</taxon>
        <taxon>Actinomycetes</taxon>
        <taxon>Micrococcales</taxon>
        <taxon>Microbacteriaceae</taxon>
        <taxon>Curtobacterium</taxon>
    </lineage>
</organism>
<dbReference type="Pfam" id="PF02839">
    <property type="entry name" value="CBM_5_12"/>
    <property type="match status" value="1"/>
</dbReference>
<comment type="caution">
    <text evidence="5">The sequence shown here is derived from an EMBL/GenBank/DDBJ whole genome shotgun (WGS) entry which is preliminary data.</text>
</comment>
<evidence type="ECO:0000313" key="5">
    <source>
        <dbReference type="EMBL" id="KTR04653.1"/>
    </source>
</evidence>
<dbReference type="STRING" id="33881.NS184_11390"/>
<dbReference type="PANTHER" id="PTHR42976">
    <property type="entry name" value="BIFUNCTIONAL CHITINASE/LYSOZYME-RELATED"/>
    <property type="match status" value="1"/>
</dbReference>
<dbReference type="GO" id="GO:0005975">
    <property type="term" value="P:carbohydrate metabolic process"/>
    <property type="evidence" value="ECO:0007669"/>
    <property type="project" value="InterPro"/>
</dbReference>
<dbReference type="Proteomes" id="UP000078252">
    <property type="component" value="Unassembled WGS sequence"/>
</dbReference>
<evidence type="ECO:0000256" key="3">
    <source>
        <dbReference type="SAM" id="SignalP"/>
    </source>
</evidence>
<dbReference type="InterPro" id="IPR003610">
    <property type="entry name" value="CBM5/12"/>
</dbReference>
<dbReference type="SMART" id="SM00495">
    <property type="entry name" value="ChtBD3"/>
    <property type="match status" value="1"/>
</dbReference>
<feature type="compositionally biased region" description="Gly residues" evidence="2">
    <location>
        <begin position="91"/>
        <end position="120"/>
    </location>
</feature>
<accession>A0A175RMQ0</accession>
<dbReference type="SUPFAM" id="SSF51055">
    <property type="entry name" value="Carbohydrate binding domain"/>
    <property type="match status" value="1"/>
</dbReference>
<dbReference type="Gene3D" id="2.10.10.20">
    <property type="entry name" value="Carbohydrate-binding module superfamily 5/12"/>
    <property type="match status" value="1"/>
</dbReference>